<accession>A0A1B7MNR4</accession>
<dbReference type="OrthoDB" id="10415780at2759"/>
<name>A0A1B7MNR4_9AGAM</name>
<keyword evidence="3" id="KW-1185">Reference proteome</keyword>
<proteinExistence type="predicted"/>
<protein>
    <submittedName>
        <fullName evidence="2">Uncharacterized protein</fullName>
    </submittedName>
</protein>
<dbReference type="Proteomes" id="UP000092154">
    <property type="component" value="Unassembled WGS sequence"/>
</dbReference>
<organism evidence="2 3">
    <name type="scientific">Rhizopogon vinicolor AM-OR11-026</name>
    <dbReference type="NCBI Taxonomy" id="1314800"/>
    <lineage>
        <taxon>Eukaryota</taxon>
        <taxon>Fungi</taxon>
        <taxon>Dikarya</taxon>
        <taxon>Basidiomycota</taxon>
        <taxon>Agaricomycotina</taxon>
        <taxon>Agaricomycetes</taxon>
        <taxon>Agaricomycetidae</taxon>
        <taxon>Boletales</taxon>
        <taxon>Suillineae</taxon>
        <taxon>Rhizopogonaceae</taxon>
        <taxon>Rhizopogon</taxon>
    </lineage>
</organism>
<dbReference type="AlphaFoldDB" id="A0A1B7MNR4"/>
<feature type="chain" id="PRO_5008597489" evidence="1">
    <location>
        <begin position="22"/>
        <end position="122"/>
    </location>
</feature>
<dbReference type="EMBL" id="KV448639">
    <property type="protein sequence ID" value="OAX34229.1"/>
    <property type="molecule type" value="Genomic_DNA"/>
</dbReference>
<sequence>MLTSLARAIAVTLVSSALVTAIMMPTGTVSVNTEMSVPHHKGPVALVPKNHNYDVFEEIQFEVPPTTATAEEMLLFSARLSHMCIFAVHNETTVSDAVRLDTCLMEKDAQKGGRNDQRQSWD</sequence>
<evidence type="ECO:0000313" key="3">
    <source>
        <dbReference type="Proteomes" id="UP000092154"/>
    </source>
</evidence>
<dbReference type="InParanoid" id="A0A1B7MNR4"/>
<evidence type="ECO:0000313" key="2">
    <source>
        <dbReference type="EMBL" id="OAX34229.1"/>
    </source>
</evidence>
<gene>
    <name evidence="2" type="ORF">K503DRAFT_869051</name>
</gene>
<feature type="signal peptide" evidence="1">
    <location>
        <begin position="1"/>
        <end position="21"/>
    </location>
</feature>
<reference evidence="2 3" key="1">
    <citation type="submission" date="2016-06" db="EMBL/GenBank/DDBJ databases">
        <title>Comparative genomics of the ectomycorrhizal sister species Rhizopogon vinicolor and Rhizopogon vesiculosus (Basidiomycota: Boletales) reveals a divergence of the mating type B locus.</title>
        <authorList>
            <consortium name="DOE Joint Genome Institute"/>
            <person name="Mujic A.B."/>
            <person name="Kuo A."/>
            <person name="Tritt A."/>
            <person name="Lipzen A."/>
            <person name="Chen C."/>
            <person name="Johnson J."/>
            <person name="Sharma A."/>
            <person name="Barry K."/>
            <person name="Grigoriev I.V."/>
            <person name="Spatafora J.W."/>
        </authorList>
    </citation>
    <scope>NUCLEOTIDE SEQUENCE [LARGE SCALE GENOMIC DNA]</scope>
    <source>
        <strain evidence="2 3">AM-OR11-026</strain>
    </source>
</reference>
<keyword evidence="1" id="KW-0732">Signal</keyword>
<evidence type="ECO:0000256" key="1">
    <source>
        <dbReference type="SAM" id="SignalP"/>
    </source>
</evidence>